<dbReference type="SUPFAM" id="SSF57667">
    <property type="entry name" value="beta-beta-alpha zinc fingers"/>
    <property type="match status" value="4"/>
</dbReference>
<dbReference type="InterPro" id="IPR050758">
    <property type="entry name" value="Znf_C2H2-type"/>
</dbReference>
<protein>
    <submittedName>
        <fullName evidence="8">Zinc finger protein 782</fullName>
    </submittedName>
</protein>
<evidence type="ECO:0000256" key="1">
    <source>
        <dbReference type="ARBA" id="ARBA00022723"/>
    </source>
</evidence>
<dbReference type="PROSITE" id="PS50157">
    <property type="entry name" value="ZINC_FINGER_C2H2_2"/>
    <property type="match status" value="7"/>
</dbReference>
<evidence type="ECO:0000313" key="9">
    <source>
        <dbReference type="Proteomes" id="UP000762676"/>
    </source>
</evidence>
<feature type="domain" description="C2H2-type" evidence="7">
    <location>
        <begin position="948"/>
        <end position="976"/>
    </location>
</feature>
<feature type="domain" description="C2H2-type" evidence="7">
    <location>
        <begin position="1065"/>
        <end position="1092"/>
    </location>
</feature>
<gene>
    <name evidence="8" type="ORF">ElyMa_004966400</name>
</gene>
<reference evidence="8 9" key="1">
    <citation type="journal article" date="2021" name="Elife">
        <title>Chloroplast acquisition without the gene transfer in kleptoplastic sea slugs, Plakobranchus ocellatus.</title>
        <authorList>
            <person name="Maeda T."/>
            <person name="Takahashi S."/>
            <person name="Yoshida T."/>
            <person name="Shimamura S."/>
            <person name="Takaki Y."/>
            <person name="Nagai Y."/>
            <person name="Toyoda A."/>
            <person name="Suzuki Y."/>
            <person name="Arimoto A."/>
            <person name="Ishii H."/>
            <person name="Satoh N."/>
            <person name="Nishiyama T."/>
            <person name="Hasebe M."/>
            <person name="Maruyama T."/>
            <person name="Minagawa J."/>
            <person name="Obokata J."/>
            <person name="Shigenobu S."/>
        </authorList>
    </citation>
    <scope>NUCLEOTIDE SEQUENCE [LARGE SCALE GENOMIC DNA]</scope>
</reference>
<dbReference type="Proteomes" id="UP000762676">
    <property type="component" value="Unassembled WGS sequence"/>
</dbReference>
<comment type="caution">
    <text evidence="8">The sequence shown here is derived from an EMBL/GenBank/DDBJ whole genome shotgun (WGS) entry which is preliminary data.</text>
</comment>
<dbReference type="AlphaFoldDB" id="A0AAV4J4F1"/>
<feature type="domain" description="C2H2-type" evidence="7">
    <location>
        <begin position="978"/>
        <end position="1006"/>
    </location>
</feature>
<dbReference type="InterPro" id="IPR036236">
    <property type="entry name" value="Znf_C2H2_sf"/>
</dbReference>
<dbReference type="FunFam" id="3.30.160.60:FF:000671">
    <property type="entry name" value="Zinc finger protein 26"/>
    <property type="match status" value="1"/>
</dbReference>
<feature type="region of interest" description="Disordered" evidence="6">
    <location>
        <begin position="376"/>
        <end position="417"/>
    </location>
</feature>
<feature type="region of interest" description="Disordered" evidence="6">
    <location>
        <begin position="711"/>
        <end position="747"/>
    </location>
</feature>
<accession>A0AAV4J4F1</accession>
<dbReference type="InterPro" id="IPR013087">
    <property type="entry name" value="Znf_C2H2_type"/>
</dbReference>
<evidence type="ECO:0000256" key="4">
    <source>
        <dbReference type="ARBA" id="ARBA00022833"/>
    </source>
</evidence>
<keyword evidence="3 5" id="KW-0863">Zinc-finger</keyword>
<feature type="region of interest" description="Disordered" evidence="6">
    <location>
        <begin position="95"/>
        <end position="146"/>
    </location>
</feature>
<dbReference type="Gene3D" id="3.30.160.60">
    <property type="entry name" value="Classic Zinc Finger"/>
    <property type="match status" value="5"/>
</dbReference>
<sequence length="1151" mass="128905">MSVVTCGVTLTEVLVAIGDNYWRCMSCQLRFSKLTSIDEHIRQKHEHNHDQGGLVSSSVKSLASNPKLDSSFRDISFEENTANNVSPVPAVFKVNLDNPNSSPELNQTTKGVNQSSASVSDKGQTNSSAEPVPIKCQTTGTHTNEHSSVNHVTKFRNMGHLNSSESGSVTPFGTNESPVISGLVNDSVHSESLNMHGSQLEQQNDNEDVEDLEEDGNVSKAMLASMLSLLEKGLEMDDISSVFQNVDSVSPEFFEQQLLNHSDLVDYPADSIDNSLGDYPNGVRENNKNIPVHVHSQSCSGQICELDSSSKENEIENNNLEGSSASECTNMSLVGESQNSCFIAVGKSSLDTTASMISDLEPMFFEKTRAELREDISKEHQVETSNPPYLRPGKSFKLPSKQSKNFDPESSRLKENQTDSLENISYCDANVKNGVGLFKIGKNYESLGTMESSSYEHKDPKIFLSGSMLPQLSECAGNKIAKVNQLIHCSPRKGDLSTSKSMLVSDHLKKTRSQKCLKLKQTANHFSSQHSKCANQPQAKEIVLSNTNSEIIKLSSFTESTEKPLDAEGTFSNVVLSAVANEGQETVANDIMKSKCVYENRNRTPKAVKSFLDLSDGSIISTQEKDRNKDYLINTSKLSVQLLGSTMEDIDRKSRTEPKNILKNRNSKNLKGNGNVTSFMKFVNMTDMDPTVGQARLENRSCDLLHKKRPALVSNQKGSKSKKLKRTAKHSQVDLTSKSTAKPSKPEMVRTTGMVMQNQVDSKHICIVCEASMLSVHVYKHHEGLGNPTCLVCYVKCSSPRYLLQHVRKHQKMEAEKVRKHQQVLSSTSRERIKSKYWRCGKCNAIILNKKRVIKAHVCILSKTCKQCNIEFPTVSTFKLHMASHQGRMFECSICGEFFKNKSSRDCHKLTHNSNFLCQICGRQFAHQHLLTKHAKIHSQVRKASPTLTCAECNKVYKSKRSLQRHINVAHLGMDYQYECFHCGHKFLTSNQLREHVAWQHFGEKSHQCRFCDKSFVCRPTLIRHERKEHTGDKPYKCRFCPEAFVEKRFLDTHEAKQHTLVFPYKCNECGKGFVQASYLRSHLLTHKKHKPHQCHMCGSCFSKPCHLKRHTITCLRKNSVAEKKAGEKANEDVLSHSLESSITTATVTSS</sequence>
<feature type="compositionally biased region" description="Polar residues" evidence="6">
    <location>
        <begin position="97"/>
        <end position="129"/>
    </location>
</feature>
<organism evidence="8 9">
    <name type="scientific">Elysia marginata</name>
    <dbReference type="NCBI Taxonomy" id="1093978"/>
    <lineage>
        <taxon>Eukaryota</taxon>
        <taxon>Metazoa</taxon>
        <taxon>Spiralia</taxon>
        <taxon>Lophotrochozoa</taxon>
        <taxon>Mollusca</taxon>
        <taxon>Gastropoda</taxon>
        <taxon>Heterobranchia</taxon>
        <taxon>Euthyneura</taxon>
        <taxon>Panpulmonata</taxon>
        <taxon>Sacoglossa</taxon>
        <taxon>Placobranchoidea</taxon>
        <taxon>Plakobranchidae</taxon>
        <taxon>Elysia</taxon>
    </lineage>
</organism>
<name>A0AAV4J4F1_9GAST</name>
<evidence type="ECO:0000259" key="7">
    <source>
        <dbReference type="PROSITE" id="PS50157"/>
    </source>
</evidence>
<dbReference type="Pfam" id="PF00096">
    <property type="entry name" value="zf-C2H2"/>
    <property type="match status" value="3"/>
</dbReference>
<evidence type="ECO:0000256" key="2">
    <source>
        <dbReference type="ARBA" id="ARBA00022737"/>
    </source>
</evidence>
<feature type="compositionally biased region" description="Polar residues" evidence="6">
    <location>
        <begin position="733"/>
        <end position="742"/>
    </location>
</feature>
<keyword evidence="1" id="KW-0479">Metal-binding</keyword>
<feature type="compositionally biased region" description="Polar residues" evidence="6">
    <location>
        <begin position="136"/>
        <end position="146"/>
    </location>
</feature>
<proteinExistence type="predicted"/>
<evidence type="ECO:0000256" key="6">
    <source>
        <dbReference type="SAM" id="MobiDB-lite"/>
    </source>
</evidence>
<feature type="compositionally biased region" description="Basic and acidic residues" evidence="6">
    <location>
        <begin position="404"/>
        <end position="417"/>
    </location>
</feature>
<dbReference type="GO" id="GO:0008270">
    <property type="term" value="F:zinc ion binding"/>
    <property type="evidence" value="ECO:0007669"/>
    <property type="project" value="UniProtKB-KW"/>
</dbReference>
<evidence type="ECO:0000313" key="8">
    <source>
        <dbReference type="EMBL" id="GFS16828.1"/>
    </source>
</evidence>
<feature type="domain" description="C2H2-type" evidence="7">
    <location>
        <begin position="1007"/>
        <end position="1035"/>
    </location>
</feature>
<feature type="compositionally biased region" description="Basic residues" evidence="6">
    <location>
        <begin position="719"/>
        <end position="729"/>
    </location>
</feature>
<feature type="domain" description="C2H2-type" evidence="7">
    <location>
        <begin position="890"/>
        <end position="917"/>
    </location>
</feature>
<dbReference type="PANTHER" id="PTHR23234">
    <property type="entry name" value="ZNF44 PROTEIN"/>
    <property type="match status" value="1"/>
</dbReference>
<feature type="domain" description="C2H2-type" evidence="7">
    <location>
        <begin position="916"/>
        <end position="943"/>
    </location>
</feature>
<dbReference type="PROSITE" id="PS00028">
    <property type="entry name" value="ZINC_FINGER_C2H2_1"/>
    <property type="match status" value="8"/>
</dbReference>
<keyword evidence="4" id="KW-0862">Zinc</keyword>
<dbReference type="EMBL" id="BMAT01009950">
    <property type="protein sequence ID" value="GFS16828.1"/>
    <property type="molecule type" value="Genomic_DNA"/>
</dbReference>
<evidence type="ECO:0000256" key="3">
    <source>
        <dbReference type="ARBA" id="ARBA00022771"/>
    </source>
</evidence>
<dbReference type="PANTHER" id="PTHR23234:SF10">
    <property type="entry name" value="RIKEN CDNA 6720489N17 GENE-RELATED"/>
    <property type="match status" value="1"/>
</dbReference>
<evidence type="ECO:0000256" key="5">
    <source>
        <dbReference type="PROSITE-ProRule" id="PRU00042"/>
    </source>
</evidence>
<keyword evidence="9" id="KW-1185">Reference proteome</keyword>
<keyword evidence="2" id="KW-0677">Repeat</keyword>
<feature type="domain" description="C2H2-type" evidence="7">
    <location>
        <begin position="1036"/>
        <end position="1064"/>
    </location>
</feature>
<dbReference type="SMART" id="SM00355">
    <property type="entry name" value="ZnF_C2H2"/>
    <property type="match status" value="12"/>
</dbReference>